<dbReference type="AlphaFoldDB" id="A0A512HXX9"/>
<dbReference type="SMART" id="SM00287">
    <property type="entry name" value="SH3b"/>
    <property type="match status" value="1"/>
</dbReference>
<sequence>MTQSPKPGHRRKPVVRDPWYVRARKHGAISIGVASLGVAAVAALSTSSLTVAPAADAARAADTSVAAHGDIVTEALDGSAPARASRSSAERAPLPSAVEADAMIEGSLYAQKTVPVRADASDDSPVLATVGKGKKLQVTGKTRGAWTQVVHNDLPRWVATELVDDEEPKLAPAEGAISTAACARGSAVESGLQADTVRVYRAVCARFPEVASYGGLAGRGEHATGHSLDIMVRGQLGWDIAAFLQANRTKLGVSYLIYEQRIWTVERGGEGWRGMSDRGGDTANHYDHVHVTTFGNSGSL</sequence>
<evidence type="ECO:0000259" key="1">
    <source>
        <dbReference type="SMART" id="SM00287"/>
    </source>
</evidence>
<dbReference type="InterPro" id="IPR003646">
    <property type="entry name" value="SH3-like_bac-type"/>
</dbReference>
<accession>A0A512HXX9</accession>
<evidence type="ECO:0000313" key="3">
    <source>
        <dbReference type="Proteomes" id="UP000321769"/>
    </source>
</evidence>
<dbReference type="Pfam" id="PF26571">
    <property type="entry name" value="VldE"/>
    <property type="match status" value="1"/>
</dbReference>
<proteinExistence type="predicted"/>
<dbReference type="EMBL" id="BJZQ01000017">
    <property type="protein sequence ID" value="GEO90316.1"/>
    <property type="molecule type" value="Genomic_DNA"/>
</dbReference>
<dbReference type="Gene3D" id="2.30.30.40">
    <property type="entry name" value="SH3 Domains"/>
    <property type="match status" value="1"/>
</dbReference>
<dbReference type="Proteomes" id="UP000321769">
    <property type="component" value="Unassembled WGS sequence"/>
</dbReference>
<protein>
    <recommendedName>
        <fullName evidence="1">SH3b domain-containing protein</fullName>
    </recommendedName>
</protein>
<organism evidence="2 3">
    <name type="scientific">Aeromicrobium flavum</name>
    <dbReference type="NCBI Taxonomy" id="416568"/>
    <lineage>
        <taxon>Bacteria</taxon>
        <taxon>Bacillati</taxon>
        <taxon>Actinomycetota</taxon>
        <taxon>Actinomycetes</taxon>
        <taxon>Propionibacteriales</taxon>
        <taxon>Nocardioidaceae</taxon>
        <taxon>Aeromicrobium</taxon>
    </lineage>
</organism>
<keyword evidence="3" id="KW-1185">Reference proteome</keyword>
<reference evidence="2 3" key="1">
    <citation type="submission" date="2019-07" db="EMBL/GenBank/DDBJ databases">
        <title>Whole genome shotgun sequence of Aeromicrobium flavum NBRC 107625.</title>
        <authorList>
            <person name="Hosoyama A."/>
            <person name="Uohara A."/>
            <person name="Ohji S."/>
            <person name="Ichikawa N."/>
        </authorList>
    </citation>
    <scope>NUCLEOTIDE SEQUENCE [LARGE SCALE GENOMIC DNA]</scope>
    <source>
        <strain evidence="2 3">NBRC 107625</strain>
    </source>
</reference>
<dbReference type="RefSeq" id="WP_146828180.1">
    <property type="nucleotide sequence ID" value="NZ_BAAAYQ010000006.1"/>
</dbReference>
<dbReference type="OrthoDB" id="2989771at2"/>
<feature type="domain" description="SH3b" evidence="1">
    <location>
        <begin position="104"/>
        <end position="166"/>
    </location>
</feature>
<dbReference type="Pfam" id="PF08239">
    <property type="entry name" value="SH3_3"/>
    <property type="match status" value="1"/>
</dbReference>
<gene>
    <name evidence="2" type="ORF">AFL01nite_26430</name>
</gene>
<evidence type="ECO:0000313" key="2">
    <source>
        <dbReference type="EMBL" id="GEO90316.1"/>
    </source>
</evidence>
<dbReference type="InterPro" id="IPR058593">
    <property type="entry name" value="ARB_07466-like_C"/>
</dbReference>
<name>A0A512HXX9_9ACTN</name>
<comment type="caution">
    <text evidence="2">The sequence shown here is derived from an EMBL/GenBank/DDBJ whole genome shotgun (WGS) entry which is preliminary data.</text>
</comment>